<proteinExistence type="predicted"/>
<evidence type="ECO:0000256" key="1">
    <source>
        <dbReference type="SAM" id="MobiDB-lite"/>
    </source>
</evidence>
<feature type="region of interest" description="Disordered" evidence="1">
    <location>
        <begin position="63"/>
        <end position="136"/>
    </location>
</feature>
<protein>
    <submittedName>
        <fullName evidence="2">Uncharacterized protein</fullName>
    </submittedName>
</protein>
<reference evidence="2" key="1">
    <citation type="submission" date="2021-06" db="EMBL/GenBank/DDBJ databases">
        <title>Parelaphostrongylus tenuis whole genome reference sequence.</title>
        <authorList>
            <person name="Garwood T.J."/>
            <person name="Larsen P.A."/>
            <person name="Fountain-Jones N.M."/>
            <person name="Garbe J.R."/>
            <person name="Macchietto M.G."/>
            <person name="Kania S.A."/>
            <person name="Gerhold R.W."/>
            <person name="Richards J.E."/>
            <person name="Wolf T.M."/>
        </authorList>
    </citation>
    <scope>NUCLEOTIDE SEQUENCE</scope>
    <source>
        <strain evidence="2">MNPRO001-30</strain>
        <tissue evidence="2">Meninges</tissue>
    </source>
</reference>
<feature type="compositionally biased region" description="Polar residues" evidence="1">
    <location>
        <begin position="224"/>
        <end position="240"/>
    </location>
</feature>
<comment type="caution">
    <text evidence="2">The sequence shown here is derived from an EMBL/GenBank/DDBJ whole genome shotgun (WGS) entry which is preliminary data.</text>
</comment>
<feature type="compositionally biased region" description="Basic and acidic residues" evidence="1">
    <location>
        <begin position="110"/>
        <end position="124"/>
    </location>
</feature>
<feature type="compositionally biased region" description="Polar residues" evidence="1">
    <location>
        <begin position="125"/>
        <end position="136"/>
    </location>
</feature>
<sequence>MVIGKGQRCYGETNKSSRRPSIGICCANRTELIQLYGLDNSAHADPIWERPCLPEQAVVTGLSTSSASARDSVDQHTTPSISTSTPTNKRGSTHSPISSSATDASDSNGDLDKSKNEISNDERTTQTAPNKKVITNITEEDEANILGELRVIPENFPIPKRLPSENDVESQNAESPKSAAEKKEIGNTHRTAISSADINVEKKDKHAHPQIEEKNKKMSEEKNLQQGTTGIGSKSSNKLS</sequence>
<feature type="compositionally biased region" description="Polar residues" evidence="1">
    <location>
        <begin position="88"/>
        <end position="108"/>
    </location>
</feature>
<dbReference type="EMBL" id="JAHQIW010006871">
    <property type="protein sequence ID" value="KAJ1370906.1"/>
    <property type="molecule type" value="Genomic_DNA"/>
</dbReference>
<feature type="region of interest" description="Disordered" evidence="1">
    <location>
        <begin position="157"/>
        <end position="240"/>
    </location>
</feature>
<dbReference type="Proteomes" id="UP001196413">
    <property type="component" value="Unassembled WGS sequence"/>
</dbReference>
<dbReference type="AlphaFoldDB" id="A0AAD5R7D2"/>
<feature type="compositionally biased region" description="Low complexity" evidence="1">
    <location>
        <begin position="77"/>
        <end position="87"/>
    </location>
</feature>
<keyword evidence="3" id="KW-1185">Reference proteome</keyword>
<accession>A0AAD5R7D2</accession>
<feature type="region of interest" description="Disordered" evidence="1">
    <location>
        <begin position="1"/>
        <end position="21"/>
    </location>
</feature>
<evidence type="ECO:0000313" key="2">
    <source>
        <dbReference type="EMBL" id="KAJ1370906.1"/>
    </source>
</evidence>
<feature type="compositionally biased region" description="Basic and acidic residues" evidence="1">
    <location>
        <begin position="199"/>
        <end position="223"/>
    </location>
</feature>
<feature type="compositionally biased region" description="Polar residues" evidence="1">
    <location>
        <begin position="188"/>
        <end position="197"/>
    </location>
</feature>
<organism evidence="2 3">
    <name type="scientific">Parelaphostrongylus tenuis</name>
    <name type="common">Meningeal worm</name>
    <dbReference type="NCBI Taxonomy" id="148309"/>
    <lineage>
        <taxon>Eukaryota</taxon>
        <taxon>Metazoa</taxon>
        <taxon>Ecdysozoa</taxon>
        <taxon>Nematoda</taxon>
        <taxon>Chromadorea</taxon>
        <taxon>Rhabditida</taxon>
        <taxon>Rhabditina</taxon>
        <taxon>Rhabditomorpha</taxon>
        <taxon>Strongyloidea</taxon>
        <taxon>Metastrongylidae</taxon>
        <taxon>Parelaphostrongylus</taxon>
    </lineage>
</organism>
<evidence type="ECO:0000313" key="3">
    <source>
        <dbReference type="Proteomes" id="UP001196413"/>
    </source>
</evidence>
<gene>
    <name evidence="2" type="ORF">KIN20_032730</name>
</gene>
<name>A0AAD5R7D2_PARTN</name>